<dbReference type="Proteomes" id="UP000002518">
    <property type="component" value="Chromosome"/>
</dbReference>
<proteinExistence type="predicted"/>
<dbReference type="eggNOG" id="arCOG03377">
    <property type="taxonomic scope" value="Archaea"/>
</dbReference>
<evidence type="ECO:0000313" key="1">
    <source>
        <dbReference type="EMBL" id="BAA79839.1"/>
    </source>
</evidence>
<reference evidence="1 2" key="1">
    <citation type="journal article" date="1999" name="DNA Res.">
        <title>Complete genome sequence of an aerobic hyper-thermophilic crenarchaeon, Aeropyrum pernix K1.</title>
        <authorList>
            <person name="Kawarabayasi Y."/>
            <person name="Hino Y."/>
            <person name="Horikawa H."/>
            <person name="Yamazaki S."/>
            <person name="Haikawa Y."/>
            <person name="Jin-no K."/>
            <person name="Takahashi M."/>
            <person name="Sekine M."/>
            <person name="Baba S."/>
            <person name="Ankai A."/>
            <person name="Kosugi H."/>
            <person name="Hosoyama A."/>
            <person name="Fukui S."/>
            <person name="Nagai Y."/>
            <person name="Nishijima K."/>
            <person name="Nakazawa H."/>
            <person name="Takamiya M."/>
            <person name="Masuda S."/>
            <person name="Funahashi T."/>
            <person name="Tanaka T."/>
            <person name="Kudoh Y."/>
            <person name="Yamazaki J."/>
            <person name="Kushida N."/>
            <person name="Oguchi A."/>
            <person name="Aoki K."/>
            <person name="Kubota K."/>
            <person name="Nakamura Y."/>
            <person name="Nomura N."/>
            <person name="Sako Y."/>
            <person name="Kikuchi H."/>
        </authorList>
    </citation>
    <scope>NUCLEOTIDE SEQUENCE [LARGE SCALE GENOMIC DNA]</scope>
    <source>
        <strain evidence="2">ATCC 700893 / DSM 11879 / JCM 9820 / NBRC 100138 / K1</strain>
    </source>
</reference>
<name>Q9YDQ8_AERPE</name>
<dbReference type="EnsemblBacteria" id="BAA79839">
    <property type="protein sequence ID" value="BAA79839"/>
    <property type="gene ID" value="APE_0859"/>
</dbReference>
<protein>
    <recommendedName>
        <fullName evidence="3">Peptidase S1 domain-containing protein</fullName>
    </recommendedName>
</protein>
<evidence type="ECO:0008006" key="3">
    <source>
        <dbReference type="Google" id="ProtNLM"/>
    </source>
</evidence>
<dbReference type="RefSeq" id="WP_010866021.1">
    <property type="nucleotide sequence ID" value="NC_000854.2"/>
</dbReference>
<organism evidence="1 2">
    <name type="scientific">Aeropyrum pernix (strain ATCC 700893 / DSM 11879 / JCM 9820 / NBRC 100138 / K1)</name>
    <dbReference type="NCBI Taxonomy" id="272557"/>
    <lineage>
        <taxon>Archaea</taxon>
        <taxon>Thermoproteota</taxon>
        <taxon>Thermoprotei</taxon>
        <taxon>Desulfurococcales</taxon>
        <taxon>Desulfurococcaceae</taxon>
        <taxon>Aeropyrum</taxon>
    </lineage>
</organism>
<sequence length="168" mass="18599">MHQPEKDGDKNEIGPVEAAACVVDATLVIYSNVYPGVLHIYDDGSYETLEVTDWIAWEDVPNYLYDVVFYKTGKTTGTTAMRMEGYMSEVQSDLYPCRVYKAIFADVVAALSGDSGSPAYRKLGGHAVLLGYVVANSDDWDGIVRTMILSVDNLWGAFGVRPYVCQWC</sequence>
<dbReference type="KEGG" id="ape:APE_0859"/>
<dbReference type="PIR" id="G72679">
    <property type="entry name" value="G72679"/>
</dbReference>
<keyword evidence="2" id="KW-1185">Reference proteome</keyword>
<evidence type="ECO:0000313" key="2">
    <source>
        <dbReference type="Proteomes" id="UP000002518"/>
    </source>
</evidence>
<dbReference type="GeneID" id="4525328"/>
<dbReference type="STRING" id="272557.APE_0859"/>
<dbReference type="InterPro" id="IPR009003">
    <property type="entry name" value="Peptidase_S1_PA"/>
</dbReference>
<dbReference type="SUPFAM" id="SSF50494">
    <property type="entry name" value="Trypsin-like serine proteases"/>
    <property type="match status" value="1"/>
</dbReference>
<dbReference type="AlphaFoldDB" id="Q9YDQ8"/>
<accession>Q9YDQ8</accession>
<gene>
    <name evidence="1" type="ordered locus">APE_0859</name>
</gene>
<dbReference type="EMBL" id="BA000002">
    <property type="protein sequence ID" value="BAA79839.1"/>
    <property type="molecule type" value="Genomic_DNA"/>
</dbReference>